<dbReference type="SMART" id="SM00537">
    <property type="entry name" value="DCX"/>
    <property type="match status" value="1"/>
</dbReference>
<reference evidence="8 9" key="1">
    <citation type="submission" date="2019-07" db="EMBL/GenBank/DDBJ databases">
        <title>Annotation for the trematode Paragonimus westermani.</title>
        <authorList>
            <person name="Choi Y.-J."/>
        </authorList>
    </citation>
    <scope>NUCLEOTIDE SEQUENCE [LARGE SCALE GENOMIC DNA]</scope>
    <source>
        <strain evidence="8">180907_Pwestermani</strain>
    </source>
</reference>
<dbReference type="PANTHER" id="PTHR23005">
    <property type="entry name" value="RETINITIS PIGMENTOSA 1 PROTEIN"/>
    <property type="match status" value="1"/>
</dbReference>
<evidence type="ECO:0000256" key="1">
    <source>
        <dbReference type="ARBA" id="ARBA00004316"/>
    </source>
</evidence>
<dbReference type="AlphaFoldDB" id="A0A8T0DCN5"/>
<evidence type="ECO:0000256" key="6">
    <source>
        <dbReference type="SAM" id="MobiDB-lite"/>
    </source>
</evidence>
<evidence type="ECO:0000256" key="3">
    <source>
        <dbReference type="ARBA" id="ARBA00022490"/>
    </source>
</evidence>
<keyword evidence="9" id="KW-1185">Reference proteome</keyword>
<keyword evidence="4" id="KW-0677">Repeat</keyword>
<evidence type="ECO:0000313" key="8">
    <source>
        <dbReference type="EMBL" id="KAF8564497.1"/>
    </source>
</evidence>
<dbReference type="GO" id="GO:0042461">
    <property type="term" value="P:photoreceptor cell development"/>
    <property type="evidence" value="ECO:0007669"/>
    <property type="project" value="TreeGrafter"/>
</dbReference>
<comment type="caution">
    <text evidence="8">The sequence shown here is derived from an EMBL/GenBank/DDBJ whole genome shotgun (WGS) entry which is preliminary data.</text>
</comment>
<protein>
    <recommendedName>
        <fullName evidence="7">Doublecortin domain-containing protein</fullName>
    </recommendedName>
</protein>
<sequence length="276" mass="31534">MYEEVNTRQSSYGYQHNVNFSDVTKIYPILNETHNTKKSDLFRPVVKTAFFYQDGDVDSQGIRMAIHPNRYRSLEALLSDLTEKMPKLSCGARAVYTPRGKDKVRSLADLENNGHYICSERPVKPRGISSDRVTPVWRTGMSDYRRPLTTYPHHSRLLDRRVALENGFPKPTKIAVSSQSVTNSNGTSGSSNSLLRPIVLPPLANRHSPTFNDVSPTKRDTRRFFVRFYGKPYPRKTVLILRRFVKTMNQVHQELTELFGVPVVKVFTADGRLVSE</sequence>
<gene>
    <name evidence="8" type="ORF">P879_09313</name>
</gene>
<name>A0A8T0DCN5_9TREM</name>
<feature type="region of interest" description="Disordered" evidence="6">
    <location>
        <begin position="175"/>
        <end position="195"/>
    </location>
</feature>
<keyword evidence="3" id="KW-0963">Cytoplasm</keyword>
<dbReference type="PROSITE" id="PS50309">
    <property type="entry name" value="DC"/>
    <property type="match status" value="1"/>
</dbReference>
<dbReference type="OrthoDB" id="1738954at2759"/>
<dbReference type="GO" id="GO:0035556">
    <property type="term" value="P:intracellular signal transduction"/>
    <property type="evidence" value="ECO:0007669"/>
    <property type="project" value="InterPro"/>
</dbReference>
<feature type="domain" description="Doublecortin" evidence="7">
    <location>
        <begin position="47"/>
        <end position="129"/>
    </location>
</feature>
<proteinExistence type="predicted"/>
<evidence type="ECO:0000256" key="5">
    <source>
        <dbReference type="ARBA" id="ARBA00023273"/>
    </source>
</evidence>
<evidence type="ECO:0000259" key="7">
    <source>
        <dbReference type="PROSITE" id="PS50309"/>
    </source>
</evidence>
<evidence type="ECO:0000256" key="4">
    <source>
        <dbReference type="ARBA" id="ARBA00022737"/>
    </source>
</evidence>
<keyword evidence="5" id="KW-0966">Cell projection</keyword>
<dbReference type="Proteomes" id="UP000699462">
    <property type="component" value="Unassembled WGS sequence"/>
</dbReference>
<dbReference type="InterPro" id="IPR036572">
    <property type="entry name" value="Doublecortin_dom_sf"/>
</dbReference>
<dbReference type="Pfam" id="PF03607">
    <property type="entry name" value="DCX"/>
    <property type="match status" value="1"/>
</dbReference>
<accession>A0A8T0DCN5</accession>
<dbReference type="GO" id="GO:0035082">
    <property type="term" value="P:axoneme assembly"/>
    <property type="evidence" value="ECO:0007669"/>
    <property type="project" value="TreeGrafter"/>
</dbReference>
<dbReference type="InterPro" id="IPR003533">
    <property type="entry name" value="Doublecortin_dom"/>
</dbReference>
<dbReference type="PANTHER" id="PTHR23005:SF5">
    <property type="entry name" value="NUP637, PUTATIVE-RELATED"/>
    <property type="match status" value="1"/>
</dbReference>
<organism evidence="8 9">
    <name type="scientific">Paragonimus westermani</name>
    <dbReference type="NCBI Taxonomy" id="34504"/>
    <lineage>
        <taxon>Eukaryota</taxon>
        <taxon>Metazoa</taxon>
        <taxon>Spiralia</taxon>
        <taxon>Lophotrochozoa</taxon>
        <taxon>Platyhelminthes</taxon>
        <taxon>Trematoda</taxon>
        <taxon>Digenea</taxon>
        <taxon>Plagiorchiida</taxon>
        <taxon>Troglotremata</taxon>
        <taxon>Troglotrematidae</taxon>
        <taxon>Paragonimus</taxon>
    </lineage>
</organism>
<evidence type="ECO:0000313" key="9">
    <source>
        <dbReference type="Proteomes" id="UP000699462"/>
    </source>
</evidence>
<evidence type="ECO:0000256" key="2">
    <source>
        <dbReference type="ARBA" id="ARBA00004496"/>
    </source>
</evidence>
<dbReference type="SUPFAM" id="SSF89837">
    <property type="entry name" value="Doublecortin (DC)"/>
    <property type="match status" value="2"/>
</dbReference>
<comment type="subcellular location">
    <subcellularLocation>
        <location evidence="1">Cell projection</location>
    </subcellularLocation>
    <subcellularLocation>
        <location evidence="2">Cytoplasm</location>
    </subcellularLocation>
</comment>
<dbReference type="Gene3D" id="3.10.20.230">
    <property type="entry name" value="Doublecortin domain"/>
    <property type="match status" value="1"/>
</dbReference>
<dbReference type="EMBL" id="JTDF01008537">
    <property type="protein sequence ID" value="KAF8564497.1"/>
    <property type="molecule type" value="Genomic_DNA"/>
</dbReference>
<dbReference type="GO" id="GO:0005930">
    <property type="term" value="C:axoneme"/>
    <property type="evidence" value="ECO:0007669"/>
    <property type="project" value="TreeGrafter"/>
</dbReference>
<feature type="compositionally biased region" description="Low complexity" evidence="6">
    <location>
        <begin position="176"/>
        <end position="193"/>
    </location>
</feature>